<reference evidence="3 4" key="1">
    <citation type="submission" date="2019-06" db="EMBL/GenBank/DDBJ databases">
        <title>The genome of Shewanella sp. SM1901.</title>
        <authorList>
            <person name="Cha Q."/>
        </authorList>
    </citation>
    <scope>NUCLEOTIDE SEQUENCE [LARGE SCALE GENOMIC DNA]</scope>
    <source>
        <strain evidence="3 4">SM1901</strain>
    </source>
</reference>
<evidence type="ECO:0000313" key="4">
    <source>
        <dbReference type="Proteomes" id="UP000319809"/>
    </source>
</evidence>
<sequence>MKKKGGMTYIGVDMSLNGDMEIQGPAVIAGQTKGKISSTDQVNIELSGNVEGEVFCQEMLVSGVFKGKLHCKKLIITSSGIVDGEVSSHLMEIYGGGQFIGMRTKGPESSGLPQINNERFLSQDDVTSTSHTKLPILTRKLSYLAVAIIVVITGVVVQPTISSALNRAQETSAEINQTSAAQYPLSALTVTEKNAAALLQEMDQQASFAEQAEELLNAGQSDVNVAMEDLDALAQTSEVLGDNQNISDDVE</sequence>
<keyword evidence="2" id="KW-1133">Transmembrane helix</keyword>
<dbReference type="AlphaFoldDB" id="A0A4Y5YJ47"/>
<proteinExistence type="inferred from homology"/>
<evidence type="ECO:0000313" key="3">
    <source>
        <dbReference type="EMBL" id="QDE32493.1"/>
    </source>
</evidence>
<dbReference type="Proteomes" id="UP000319809">
    <property type="component" value="Chromosome"/>
</dbReference>
<comment type="similarity">
    <text evidence="1">Belongs to the bactofilin family.</text>
</comment>
<accession>A0A4Y5YJ47</accession>
<keyword evidence="4" id="KW-1185">Reference proteome</keyword>
<dbReference type="EMBL" id="CP041036">
    <property type="protein sequence ID" value="QDE32493.1"/>
    <property type="molecule type" value="Genomic_DNA"/>
</dbReference>
<evidence type="ECO:0000256" key="1">
    <source>
        <dbReference type="ARBA" id="ARBA00044755"/>
    </source>
</evidence>
<feature type="transmembrane region" description="Helical" evidence="2">
    <location>
        <begin position="141"/>
        <end position="161"/>
    </location>
</feature>
<dbReference type="Pfam" id="PF04519">
    <property type="entry name" value="Bactofilin"/>
    <property type="match status" value="1"/>
</dbReference>
<name>A0A4Y5YJ47_9GAMM</name>
<dbReference type="RefSeq" id="WP_140235103.1">
    <property type="nucleotide sequence ID" value="NZ_CP041036.1"/>
</dbReference>
<organism evidence="3 4">
    <name type="scientific">Shewanella polaris</name>
    <dbReference type="NCBI Taxonomy" id="2588449"/>
    <lineage>
        <taxon>Bacteria</taxon>
        <taxon>Pseudomonadati</taxon>
        <taxon>Pseudomonadota</taxon>
        <taxon>Gammaproteobacteria</taxon>
        <taxon>Alteromonadales</taxon>
        <taxon>Shewanellaceae</taxon>
        <taxon>Shewanella</taxon>
    </lineage>
</organism>
<dbReference type="PANTHER" id="PTHR35024:SF4">
    <property type="entry name" value="POLYMER-FORMING CYTOSKELETAL PROTEIN"/>
    <property type="match status" value="1"/>
</dbReference>
<dbReference type="KEGG" id="spol:FH971_16915"/>
<evidence type="ECO:0000256" key="2">
    <source>
        <dbReference type="SAM" id="Phobius"/>
    </source>
</evidence>
<protein>
    <submittedName>
        <fullName evidence="3">Polymer-forming cytoskeletal protein</fullName>
    </submittedName>
</protein>
<dbReference type="InterPro" id="IPR007607">
    <property type="entry name" value="BacA/B"/>
</dbReference>
<dbReference type="PANTHER" id="PTHR35024">
    <property type="entry name" value="HYPOTHETICAL CYTOSOLIC PROTEIN"/>
    <property type="match status" value="1"/>
</dbReference>
<keyword evidence="2" id="KW-0812">Transmembrane</keyword>
<gene>
    <name evidence="3" type="ORF">FH971_16915</name>
</gene>
<keyword evidence="2" id="KW-0472">Membrane</keyword>